<dbReference type="Pfam" id="PF00069">
    <property type="entry name" value="Pkinase"/>
    <property type="match status" value="1"/>
</dbReference>
<feature type="compositionally biased region" description="Low complexity" evidence="13">
    <location>
        <begin position="88"/>
        <end position="107"/>
    </location>
</feature>
<dbReference type="InterPro" id="IPR036936">
    <property type="entry name" value="CRIB_dom_sf"/>
</dbReference>
<dbReference type="InterPro" id="IPR008271">
    <property type="entry name" value="Ser/Thr_kinase_AS"/>
</dbReference>
<proteinExistence type="inferred from homology"/>
<dbReference type="Gene3D" id="3.90.810.10">
    <property type="entry name" value="CRIB domain"/>
    <property type="match status" value="1"/>
</dbReference>
<dbReference type="InterPro" id="IPR011009">
    <property type="entry name" value="Kinase-like_dom_sf"/>
</dbReference>
<dbReference type="EMBL" id="LN483166">
    <property type="protein sequence ID" value="CED84614.1"/>
    <property type="molecule type" value="Genomic_DNA"/>
</dbReference>
<evidence type="ECO:0000256" key="12">
    <source>
        <dbReference type="PROSITE-ProRule" id="PRU10141"/>
    </source>
</evidence>
<feature type="domain" description="Protein kinase" evidence="14">
    <location>
        <begin position="570"/>
        <end position="822"/>
    </location>
</feature>
<feature type="compositionally biased region" description="Basic and acidic residues" evidence="13">
    <location>
        <begin position="211"/>
        <end position="220"/>
    </location>
</feature>
<dbReference type="GO" id="GO:0005737">
    <property type="term" value="C:cytoplasm"/>
    <property type="evidence" value="ECO:0007669"/>
    <property type="project" value="UniProtKB-SubCell"/>
</dbReference>
<feature type="compositionally biased region" description="Low complexity" evidence="13">
    <location>
        <begin position="503"/>
        <end position="515"/>
    </location>
</feature>
<dbReference type="Pfam" id="PF00786">
    <property type="entry name" value="PBD"/>
    <property type="match status" value="2"/>
</dbReference>
<evidence type="ECO:0000256" key="6">
    <source>
        <dbReference type="ARBA" id="ARBA00022679"/>
    </source>
</evidence>
<feature type="compositionally biased region" description="Polar residues" evidence="13">
    <location>
        <begin position="54"/>
        <end position="87"/>
    </location>
</feature>
<accession>A0A0F7SV38</accession>
<evidence type="ECO:0000256" key="4">
    <source>
        <dbReference type="ARBA" id="ARBA00022490"/>
    </source>
</evidence>
<evidence type="ECO:0000256" key="1">
    <source>
        <dbReference type="ARBA" id="ARBA00004496"/>
    </source>
</evidence>
<dbReference type="Gene3D" id="1.10.510.10">
    <property type="entry name" value="Transferase(Phosphotransferase) domain 1"/>
    <property type="match status" value="1"/>
</dbReference>
<feature type="compositionally biased region" description="Polar residues" evidence="13">
    <location>
        <begin position="476"/>
        <end position="502"/>
    </location>
</feature>
<keyword evidence="5" id="KW-0723">Serine/threonine-protein kinase</keyword>
<dbReference type="FunFam" id="3.30.200.20:FF:000385">
    <property type="entry name" value="Non-specific serine/threonine protein kinase"/>
    <property type="match status" value="1"/>
</dbReference>
<evidence type="ECO:0000256" key="9">
    <source>
        <dbReference type="ARBA" id="ARBA00022840"/>
    </source>
</evidence>
<dbReference type="FunFam" id="1.10.510.10:FF:000011">
    <property type="entry name" value="Non-specific serine/threonine protein kinase"/>
    <property type="match status" value="1"/>
</dbReference>
<evidence type="ECO:0000259" key="14">
    <source>
        <dbReference type="PROSITE" id="PS50011"/>
    </source>
</evidence>
<name>A0A0F7SV38_PHARH</name>
<keyword evidence="7 12" id="KW-0547">Nucleotide-binding</keyword>
<dbReference type="CDD" id="cd06614">
    <property type="entry name" value="STKc_PAK"/>
    <property type="match status" value="1"/>
</dbReference>
<organism evidence="16">
    <name type="scientific">Phaffia rhodozyma</name>
    <name type="common">Yeast</name>
    <name type="synonym">Xanthophyllomyces dendrorhous</name>
    <dbReference type="NCBI Taxonomy" id="264483"/>
    <lineage>
        <taxon>Eukaryota</taxon>
        <taxon>Fungi</taxon>
        <taxon>Dikarya</taxon>
        <taxon>Basidiomycota</taxon>
        <taxon>Agaricomycotina</taxon>
        <taxon>Tremellomycetes</taxon>
        <taxon>Cystofilobasidiales</taxon>
        <taxon>Mrakiaceae</taxon>
        <taxon>Phaffia</taxon>
    </lineage>
</organism>
<comment type="catalytic activity">
    <reaction evidence="11">
        <text>L-seryl-[protein] + ATP = O-phospho-L-seryl-[protein] + ADP + H(+)</text>
        <dbReference type="Rhea" id="RHEA:17989"/>
        <dbReference type="Rhea" id="RHEA-COMP:9863"/>
        <dbReference type="Rhea" id="RHEA-COMP:11604"/>
        <dbReference type="ChEBI" id="CHEBI:15378"/>
        <dbReference type="ChEBI" id="CHEBI:29999"/>
        <dbReference type="ChEBI" id="CHEBI:30616"/>
        <dbReference type="ChEBI" id="CHEBI:83421"/>
        <dbReference type="ChEBI" id="CHEBI:456216"/>
        <dbReference type="EC" id="2.7.11.1"/>
    </reaction>
</comment>
<feature type="compositionally biased region" description="Polar residues" evidence="13">
    <location>
        <begin position="117"/>
        <end position="145"/>
    </location>
</feature>
<dbReference type="PANTHER" id="PTHR45832:SF22">
    <property type="entry name" value="SERINE_THREONINE-PROTEIN KINASE SAMKA-RELATED"/>
    <property type="match status" value="1"/>
</dbReference>
<dbReference type="Gene3D" id="3.30.200.20">
    <property type="entry name" value="Phosphorylase Kinase, domain 1"/>
    <property type="match status" value="1"/>
</dbReference>
<dbReference type="GO" id="GO:0004674">
    <property type="term" value="F:protein serine/threonine kinase activity"/>
    <property type="evidence" value="ECO:0007669"/>
    <property type="project" value="UniProtKB-KW"/>
</dbReference>
<evidence type="ECO:0000259" key="15">
    <source>
        <dbReference type="PROSITE" id="PS50108"/>
    </source>
</evidence>
<keyword evidence="9 12" id="KW-0067">ATP-binding</keyword>
<keyword evidence="4" id="KW-0963">Cytoplasm</keyword>
<evidence type="ECO:0000256" key="2">
    <source>
        <dbReference type="ARBA" id="ARBA00008874"/>
    </source>
</evidence>
<dbReference type="InterPro" id="IPR000095">
    <property type="entry name" value="CRIB_dom"/>
</dbReference>
<evidence type="ECO:0000256" key="5">
    <source>
        <dbReference type="ARBA" id="ARBA00022527"/>
    </source>
</evidence>
<dbReference type="PROSITE" id="PS50011">
    <property type="entry name" value="PROTEIN_KINASE_DOM"/>
    <property type="match status" value="1"/>
</dbReference>
<comment type="similarity">
    <text evidence="2">Belongs to the protein kinase superfamily. STE Ser/Thr protein kinase family. STE20 subfamily.</text>
</comment>
<evidence type="ECO:0000256" key="7">
    <source>
        <dbReference type="ARBA" id="ARBA00022741"/>
    </source>
</evidence>
<evidence type="ECO:0000256" key="11">
    <source>
        <dbReference type="ARBA" id="ARBA00048679"/>
    </source>
</evidence>
<evidence type="ECO:0000256" key="3">
    <source>
        <dbReference type="ARBA" id="ARBA00012513"/>
    </source>
</evidence>
<keyword evidence="8 16" id="KW-0418">Kinase</keyword>
<feature type="region of interest" description="Disordered" evidence="13">
    <location>
        <begin position="448"/>
        <end position="552"/>
    </location>
</feature>
<dbReference type="PROSITE" id="PS00108">
    <property type="entry name" value="PROTEIN_KINASE_ST"/>
    <property type="match status" value="1"/>
</dbReference>
<dbReference type="InterPro" id="IPR051931">
    <property type="entry name" value="PAK3-like"/>
</dbReference>
<feature type="compositionally biased region" description="Low complexity" evidence="13">
    <location>
        <begin position="524"/>
        <end position="534"/>
    </location>
</feature>
<dbReference type="EC" id="2.7.11.1" evidence="3"/>
<keyword evidence="6" id="KW-0808">Transferase</keyword>
<dbReference type="AlphaFoldDB" id="A0A0F7SV38"/>
<reference evidence="16" key="1">
    <citation type="submission" date="2014-08" db="EMBL/GenBank/DDBJ databases">
        <authorList>
            <person name="Sharma Rahul"/>
            <person name="Thines Marco"/>
        </authorList>
    </citation>
    <scope>NUCLEOTIDE SEQUENCE</scope>
</reference>
<dbReference type="GO" id="GO:0005524">
    <property type="term" value="F:ATP binding"/>
    <property type="evidence" value="ECO:0007669"/>
    <property type="project" value="UniProtKB-UniRule"/>
</dbReference>
<evidence type="ECO:0000313" key="16">
    <source>
        <dbReference type="EMBL" id="CED84614.1"/>
    </source>
</evidence>
<comment type="subcellular location">
    <subcellularLocation>
        <location evidence="1">Cytoplasm</location>
    </subcellularLocation>
</comment>
<dbReference type="PROSITE" id="PS50108">
    <property type="entry name" value="CRIB"/>
    <property type="match status" value="1"/>
</dbReference>
<dbReference type="GO" id="GO:0030447">
    <property type="term" value="P:filamentous growth"/>
    <property type="evidence" value="ECO:0007669"/>
    <property type="project" value="UniProtKB-ARBA"/>
</dbReference>
<comment type="catalytic activity">
    <reaction evidence="10">
        <text>L-threonyl-[protein] + ATP = O-phospho-L-threonyl-[protein] + ADP + H(+)</text>
        <dbReference type="Rhea" id="RHEA:46608"/>
        <dbReference type="Rhea" id="RHEA-COMP:11060"/>
        <dbReference type="Rhea" id="RHEA-COMP:11605"/>
        <dbReference type="ChEBI" id="CHEBI:15378"/>
        <dbReference type="ChEBI" id="CHEBI:30013"/>
        <dbReference type="ChEBI" id="CHEBI:30616"/>
        <dbReference type="ChEBI" id="CHEBI:61977"/>
        <dbReference type="ChEBI" id="CHEBI:456216"/>
        <dbReference type="EC" id="2.7.11.1"/>
    </reaction>
</comment>
<feature type="region of interest" description="Disordered" evidence="13">
    <location>
        <begin position="345"/>
        <end position="435"/>
    </location>
</feature>
<dbReference type="CDD" id="cd01093">
    <property type="entry name" value="CRIB_PAK_like"/>
    <property type="match status" value="1"/>
</dbReference>
<feature type="binding site" evidence="12">
    <location>
        <position position="599"/>
    </location>
    <ligand>
        <name>ATP</name>
        <dbReference type="ChEBI" id="CHEBI:30616"/>
    </ligand>
</feature>
<evidence type="ECO:0000256" key="13">
    <source>
        <dbReference type="SAM" id="MobiDB-lite"/>
    </source>
</evidence>
<feature type="compositionally biased region" description="Basic and acidic residues" evidence="13">
    <location>
        <begin position="348"/>
        <end position="359"/>
    </location>
</feature>
<sequence length="844" mass="91032">MSAVPDDPNQGGTPYAPSFTSNRPPNGPVRSLSSAAPSIGRRQSEGLAGPGASRQVSDPNKSRTPLSFNTGATNGQTLGQGSHQIVYSSSGSSTPITTSSPSAFIPSRAPPPPPPSQIQTQNTAYSSYSSRPTIQQQYSQSSGPPTNHGALQTGPYAGHPEEFSTSPSSYSAPPPSSTSYQDEKPFGPSSPYTTEPAALPISTPNSMPPVSEKKQSRERSATLGKGSGSKEKKGGFLGAFQDLLGSHKPITISTPYDPVHLTHVGFNNDTGECEFNPCFYQILLSTRAHLSFLPSLLSVAHCSVTGLPREWQQLLQESGISRTEQEQNPQLMQDIVEVYQRVGLGDPTRQDSDVWDKMKGAAGDSQTWEPEWQGEGQSQREPGNHRSAPSPPGGAIKKQPSQRSDPPRPAPPAPTTKQSLPPRISPSSGPAPAILDRSMSHRAAPTQNYAMAPSMLDRSKSTRSPPVAYNHPGLQKSMSSAGRVPQSTSSARNGRETSNQPPSAGSAAAALSRQASKAKEHQLQHQQQQQQQQQASSGTATPRRRDKKDNSDVIARLNAICTDADPTKLYRNLVKVGQGASGGVYTAYQVGTNYSVAIKQMNLEKQPKQDLIINEILVMKSSHHPNIVNFIDSFLHKGDLWVVMEYMEGGSLTDVVTCNLMTEGQISAVSKETCAGLRHLHSHGVIHRDIKSDNILLSMTGDIKLTDFGFCAQISDPAHAKRTTMVGTPYWMAPEVVTRKEYGPKVDIWSLGIMAIEMIEGEPPYLHQNPLRALYLIATNGTPKIEKPEDLSSTFRDYLAQCLEVDAGIRPDAVGLLQHPFFAKAEPLRTLAPLIKAAREASKK</sequence>
<dbReference type="SMART" id="SM00220">
    <property type="entry name" value="S_TKc"/>
    <property type="match status" value="1"/>
</dbReference>
<dbReference type="InterPro" id="IPR017441">
    <property type="entry name" value="Protein_kinase_ATP_BS"/>
</dbReference>
<dbReference type="PROSITE" id="PS00107">
    <property type="entry name" value="PROTEIN_KINASE_ATP"/>
    <property type="match status" value="1"/>
</dbReference>
<dbReference type="InterPro" id="IPR000719">
    <property type="entry name" value="Prot_kinase_dom"/>
</dbReference>
<dbReference type="PANTHER" id="PTHR45832">
    <property type="entry name" value="SERINE/THREONINE-PROTEIN KINASE SAMKA-RELATED-RELATED"/>
    <property type="match status" value="1"/>
</dbReference>
<feature type="domain" description="CRIB" evidence="15">
    <location>
        <begin position="252"/>
        <end position="265"/>
    </location>
</feature>
<dbReference type="SUPFAM" id="SSF56112">
    <property type="entry name" value="Protein kinase-like (PK-like)"/>
    <property type="match status" value="1"/>
</dbReference>
<dbReference type="InterPro" id="IPR033923">
    <property type="entry name" value="PAK_BD"/>
</dbReference>
<evidence type="ECO:0000256" key="10">
    <source>
        <dbReference type="ARBA" id="ARBA00047899"/>
    </source>
</evidence>
<feature type="region of interest" description="Disordered" evidence="13">
    <location>
        <begin position="1"/>
        <end position="234"/>
    </location>
</feature>
<evidence type="ECO:0000256" key="8">
    <source>
        <dbReference type="ARBA" id="ARBA00022777"/>
    </source>
</evidence>
<protein>
    <recommendedName>
        <fullName evidence="3">non-specific serine/threonine protein kinase</fullName>
        <ecNumber evidence="3">2.7.11.1</ecNumber>
    </recommendedName>
</protein>